<evidence type="ECO:0000313" key="3">
    <source>
        <dbReference type="Proteomes" id="UP001500200"/>
    </source>
</evidence>
<keyword evidence="1" id="KW-0472">Membrane</keyword>
<accession>A0ABP9RZB8</accession>
<proteinExistence type="predicted"/>
<comment type="caution">
    <text evidence="2">The sequence shown here is derived from an EMBL/GenBank/DDBJ whole genome shotgun (WGS) entry which is preliminary data.</text>
</comment>
<sequence>MSFPFESILVLVFTIAMCQGYVILREDAEAIDGRALSGAIGAGMVLVVVALLIFWMLGIAR</sequence>
<dbReference type="RefSeq" id="WP_345447554.1">
    <property type="nucleotide sequence ID" value="NZ_BAABKK010000003.1"/>
</dbReference>
<gene>
    <name evidence="2" type="ORF">GCM10023346_04080</name>
</gene>
<feature type="transmembrane region" description="Helical" evidence="1">
    <location>
        <begin position="7"/>
        <end position="24"/>
    </location>
</feature>
<feature type="transmembrane region" description="Helical" evidence="1">
    <location>
        <begin position="36"/>
        <end position="57"/>
    </location>
</feature>
<reference evidence="3" key="1">
    <citation type="journal article" date="2019" name="Int. J. Syst. Evol. Microbiol.">
        <title>The Global Catalogue of Microorganisms (GCM) 10K type strain sequencing project: providing services to taxonomists for standard genome sequencing and annotation.</title>
        <authorList>
            <consortium name="The Broad Institute Genomics Platform"/>
            <consortium name="The Broad Institute Genome Sequencing Center for Infectious Disease"/>
            <person name="Wu L."/>
            <person name="Ma J."/>
        </authorList>
    </citation>
    <scope>NUCLEOTIDE SEQUENCE [LARGE SCALE GENOMIC DNA]</scope>
    <source>
        <strain evidence="3">JCM 18514</strain>
    </source>
</reference>
<evidence type="ECO:0000313" key="2">
    <source>
        <dbReference type="EMBL" id="GAA5189464.1"/>
    </source>
</evidence>
<dbReference type="Proteomes" id="UP001500200">
    <property type="component" value="Unassembled WGS sequence"/>
</dbReference>
<keyword evidence="1" id="KW-1133">Transmembrane helix</keyword>
<name>A0ABP9RZB8_9MICC</name>
<keyword evidence="1" id="KW-0812">Transmembrane</keyword>
<keyword evidence="3" id="KW-1185">Reference proteome</keyword>
<organism evidence="2 3">
    <name type="scientific">Arthrobacter gyeryongensis</name>
    <dbReference type="NCBI Taxonomy" id="1650592"/>
    <lineage>
        <taxon>Bacteria</taxon>
        <taxon>Bacillati</taxon>
        <taxon>Actinomycetota</taxon>
        <taxon>Actinomycetes</taxon>
        <taxon>Micrococcales</taxon>
        <taxon>Micrococcaceae</taxon>
        <taxon>Arthrobacter</taxon>
    </lineage>
</organism>
<evidence type="ECO:0000256" key="1">
    <source>
        <dbReference type="SAM" id="Phobius"/>
    </source>
</evidence>
<protein>
    <submittedName>
        <fullName evidence="2">Uncharacterized protein</fullName>
    </submittedName>
</protein>
<dbReference type="EMBL" id="BAABKK010000003">
    <property type="protein sequence ID" value="GAA5189464.1"/>
    <property type="molecule type" value="Genomic_DNA"/>
</dbReference>